<organism evidence="8 9">
    <name type="scientific">Aspergillus piperis CBS 112811</name>
    <dbReference type="NCBI Taxonomy" id="1448313"/>
    <lineage>
        <taxon>Eukaryota</taxon>
        <taxon>Fungi</taxon>
        <taxon>Dikarya</taxon>
        <taxon>Ascomycota</taxon>
        <taxon>Pezizomycotina</taxon>
        <taxon>Eurotiomycetes</taxon>
        <taxon>Eurotiomycetidae</taxon>
        <taxon>Eurotiales</taxon>
        <taxon>Aspergillaceae</taxon>
        <taxon>Aspergillus</taxon>
        <taxon>Aspergillus subgen. Circumdati</taxon>
    </lineage>
</organism>
<keyword evidence="9" id="KW-1185">Reference proteome</keyword>
<dbReference type="PANTHER" id="PTHR33048:SF47">
    <property type="entry name" value="INTEGRAL MEMBRANE PROTEIN-RELATED"/>
    <property type="match status" value="1"/>
</dbReference>
<dbReference type="RefSeq" id="XP_025516845.1">
    <property type="nucleotide sequence ID" value="XM_025664587.1"/>
</dbReference>
<gene>
    <name evidence="8" type="ORF">BO85DRAFT_511357</name>
</gene>
<dbReference type="Pfam" id="PF20684">
    <property type="entry name" value="Fung_rhodopsin"/>
    <property type="match status" value="1"/>
</dbReference>
<dbReference type="InterPro" id="IPR052337">
    <property type="entry name" value="SAT4-like"/>
</dbReference>
<reference evidence="8 9" key="1">
    <citation type="submission" date="2018-02" db="EMBL/GenBank/DDBJ databases">
        <title>The genomes of Aspergillus section Nigri reveals drivers in fungal speciation.</title>
        <authorList>
            <consortium name="DOE Joint Genome Institute"/>
            <person name="Vesth T.C."/>
            <person name="Nybo J."/>
            <person name="Theobald S."/>
            <person name="Brandl J."/>
            <person name="Frisvad J.C."/>
            <person name="Nielsen K.F."/>
            <person name="Lyhne E.K."/>
            <person name="Kogle M.E."/>
            <person name="Kuo A."/>
            <person name="Riley R."/>
            <person name="Clum A."/>
            <person name="Nolan M."/>
            <person name="Lipzen A."/>
            <person name="Salamov A."/>
            <person name="Henrissat B."/>
            <person name="Wiebenga A."/>
            <person name="De vries R.P."/>
            <person name="Grigoriev I.V."/>
            <person name="Mortensen U.H."/>
            <person name="Andersen M.R."/>
            <person name="Baker S.E."/>
        </authorList>
    </citation>
    <scope>NUCLEOTIDE SEQUENCE [LARGE SCALE GENOMIC DNA]</scope>
    <source>
        <strain evidence="8 9">CBS 112811</strain>
    </source>
</reference>
<feature type="transmembrane region" description="Helical" evidence="6">
    <location>
        <begin position="215"/>
        <end position="239"/>
    </location>
</feature>
<dbReference type="PANTHER" id="PTHR33048">
    <property type="entry name" value="PTH11-LIKE INTEGRAL MEMBRANE PROTEIN (AFU_ORTHOLOGUE AFUA_5G11245)"/>
    <property type="match status" value="1"/>
</dbReference>
<name>A0A8G1R454_9EURO</name>
<feature type="transmembrane region" description="Helical" evidence="6">
    <location>
        <begin position="169"/>
        <end position="189"/>
    </location>
</feature>
<dbReference type="EMBL" id="KZ825059">
    <property type="protein sequence ID" value="RAH58923.1"/>
    <property type="molecule type" value="Genomic_DNA"/>
</dbReference>
<evidence type="ECO:0000256" key="2">
    <source>
        <dbReference type="ARBA" id="ARBA00022692"/>
    </source>
</evidence>
<evidence type="ECO:0000256" key="4">
    <source>
        <dbReference type="ARBA" id="ARBA00023136"/>
    </source>
</evidence>
<evidence type="ECO:0000313" key="8">
    <source>
        <dbReference type="EMBL" id="RAH58923.1"/>
    </source>
</evidence>
<comment type="subcellular location">
    <subcellularLocation>
        <location evidence="1">Membrane</location>
        <topology evidence="1">Multi-pass membrane protein</topology>
    </subcellularLocation>
</comment>
<dbReference type="AlphaFoldDB" id="A0A8G1R454"/>
<dbReference type="InterPro" id="IPR049326">
    <property type="entry name" value="Rhodopsin_dom_fungi"/>
</dbReference>
<feature type="transmembrane region" description="Helical" evidence="6">
    <location>
        <begin position="44"/>
        <end position="64"/>
    </location>
</feature>
<keyword evidence="3 6" id="KW-1133">Transmembrane helix</keyword>
<dbReference type="GO" id="GO:0016020">
    <property type="term" value="C:membrane"/>
    <property type="evidence" value="ECO:0007669"/>
    <property type="project" value="UniProtKB-SubCell"/>
</dbReference>
<feature type="transmembrane region" description="Helical" evidence="6">
    <location>
        <begin position="12"/>
        <end position="32"/>
    </location>
</feature>
<evidence type="ECO:0000256" key="6">
    <source>
        <dbReference type="SAM" id="Phobius"/>
    </source>
</evidence>
<feature type="transmembrane region" description="Helical" evidence="6">
    <location>
        <begin position="126"/>
        <end position="148"/>
    </location>
</feature>
<feature type="transmembrane region" description="Helical" evidence="6">
    <location>
        <begin position="95"/>
        <end position="114"/>
    </location>
</feature>
<evidence type="ECO:0000256" key="1">
    <source>
        <dbReference type="ARBA" id="ARBA00004141"/>
    </source>
</evidence>
<dbReference type="GeneID" id="37167989"/>
<sequence length="331" mass="35969">MVALASKQVGVIVAFLILDLLALVALGLRLYARSFTRRELKAHDVLTIISMIMLVGYTACLLVSTVNGGVGMHIARAMVSGFDVVLGLKAFFASQFFWAVSIASFRLAILDFYIQTFTVFKFRIAAYTLATIVVLFFIGSLTTTLRLCRPIAFNWDTTLNGSCGNEATAELAAAAFNMVLDIVIVLLPLPVTWKLQMTTQKKAAADFTYCTADSAILTVAEMAVGILVACVPTLGPVLLPSRRKRFTERAKPVGGSGVSGAGSSIRSLKNNSSRWLFSKFSTNSQRNATITTTVTHDDSRDSQSELVCKHSQTPQSTGDIAVWREFELTVK</sequence>
<dbReference type="Proteomes" id="UP000249526">
    <property type="component" value="Unassembled WGS sequence"/>
</dbReference>
<keyword evidence="2 6" id="KW-0812">Transmembrane</keyword>
<evidence type="ECO:0000313" key="9">
    <source>
        <dbReference type="Proteomes" id="UP000249526"/>
    </source>
</evidence>
<accession>A0A8G1R454</accession>
<comment type="similarity">
    <text evidence="5">Belongs to the SAT4 family.</text>
</comment>
<feature type="domain" description="Rhodopsin" evidence="7">
    <location>
        <begin position="28"/>
        <end position="204"/>
    </location>
</feature>
<evidence type="ECO:0000259" key="7">
    <source>
        <dbReference type="Pfam" id="PF20684"/>
    </source>
</evidence>
<evidence type="ECO:0000256" key="5">
    <source>
        <dbReference type="ARBA" id="ARBA00038359"/>
    </source>
</evidence>
<evidence type="ECO:0000256" key="3">
    <source>
        <dbReference type="ARBA" id="ARBA00022989"/>
    </source>
</evidence>
<keyword evidence="4 6" id="KW-0472">Membrane</keyword>
<proteinExistence type="inferred from homology"/>
<protein>
    <recommendedName>
        <fullName evidence="7">Rhodopsin domain-containing protein</fullName>
    </recommendedName>
</protein>